<sequence length="488" mass="52751">MRRLWLALPAFLGAACIAAAIAIPLFLVPQLRVVPLDLDITSEATTVAEDGSTGERFPARVFDRCSVSEPRAQVDDAHLSQQRRSVIIEPSDRRQATLQSAQTVQIDRLRNADGDETEPTMAAADAARECDDGLLTANIDRVSVNRTTSVPNGTVSSLQLEAAPEGVNPQDVSVELPDRQGFQYKFGFDVQKRSYLYYDTNTRQDIPVEFVGETTIDGVTVYEFSGEVPETDVSSLPNAQGQAALGTILTMPASWWGISGPGVEPEDSVTMHRYATATRSVWVEPETGTIIDGMEDQHQYFRSPDQSEDTPAPIRDFQMDVLKGRFKWTDETVSNQAARADDYMGQLRLGNFWLPLILGIVGVVLLGVWALLFWRGRRSDDDDTTPPTDDAETTSRLGESRVEQSPTAPADDAAGGGGVAGAAGAAGAAGVAGAGAADRRVGGAHAADPWDQPTEQIPRVETAPESETETTSEPSADETQRYRRPPSE</sequence>
<feature type="compositionally biased region" description="Basic and acidic residues" evidence="1">
    <location>
        <begin position="478"/>
        <end position="488"/>
    </location>
</feature>
<keyword evidence="2" id="KW-1133">Transmembrane helix</keyword>
<feature type="compositionally biased region" description="Low complexity" evidence="1">
    <location>
        <begin position="422"/>
        <end position="436"/>
    </location>
</feature>
<comment type="caution">
    <text evidence="3">The sequence shown here is derived from an EMBL/GenBank/DDBJ whole genome shotgun (WGS) entry which is preliminary data.</text>
</comment>
<reference evidence="3 4" key="1">
    <citation type="submission" date="2019-11" db="EMBL/GenBank/DDBJ databases">
        <title>Gordonia sp. nov., a novel actinobacterium isolated from mangrove soil in Hainan.</title>
        <authorList>
            <person name="Huang X."/>
            <person name="Xie Y."/>
            <person name="Chu X."/>
            <person name="Xiao K."/>
        </authorList>
    </citation>
    <scope>NUCLEOTIDE SEQUENCE [LARGE SCALE GENOMIC DNA]</scope>
    <source>
        <strain evidence="3 4">HNM0687</strain>
    </source>
</reference>
<name>A0A6L7GQI1_9ACTN</name>
<dbReference type="AlphaFoldDB" id="A0A6L7GQI1"/>
<keyword evidence="4" id="KW-1185">Reference proteome</keyword>
<dbReference type="InterPro" id="IPR021424">
    <property type="entry name" value="PorA"/>
</dbReference>
<dbReference type="RefSeq" id="WP_160901973.1">
    <property type="nucleotide sequence ID" value="NZ_CP102850.1"/>
</dbReference>
<dbReference type="Proteomes" id="UP000475545">
    <property type="component" value="Unassembled WGS sequence"/>
</dbReference>
<feature type="transmembrane region" description="Helical" evidence="2">
    <location>
        <begin position="352"/>
        <end position="374"/>
    </location>
</feature>
<organism evidence="3 4">
    <name type="scientific">Gordonia mangrovi</name>
    <dbReference type="NCBI Taxonomy" id="2665643"/>
    <lineage>
        <taxon>Bacteria</taxon>
        <taxon>Bacillati</taxon>
        <taxon>Actinomycetota</taxon>
        <taxon>Actinomycetes</taxon>
        <taxon>Mycobacteriales</taxon>
        <taxon>Gordoniaceae</taxon>
        <taxon>Gordonia</taxon>
    </lineage>
</organism>
<proteinExistence type="predicted"/>
<evidence type="ECO:0000256" key="1">
    <source>
        <dbReference type="SAM" id="MobiDB-lite"/>
    </source>
</evidence>
<keyword evidence="2" id="KW-0812">Transmembrane</keyword>
<evidence type="ECO:0000256" key="2">
    <source>
        <dbReference type="SAM" id="Phobius"/>
    </source>
</evidence>
<protein>
    <submittedName>
        <fullName evidence="3">DUF3068 domain-containing protein</fullName>
    </submittedName>
</protein>
<dbReference type="PROSITE" id="PS51257">
    <property type="entry name" value="PROKAR_LIPOPROTEIN"/>
    <property type="match status" value="1"/>
</dbReference>
<evidence type="ECO:0000313" key="3">
    <source>
        <dbReference type="EMBL" id="MXP21833.1"/>
    </source>
</evidence>
<evidence type="ECO:0000313" key="4">
    <source>
        <dbReference type="Proteomes" id="UP000475545"/>
    </source>
</evidence>
<dbReference type="Pfam" id="PF11271">
    <property type="entry name" value="PorA"/>
    <property type="match status" value="1"/>
</dbReference>
<accession>A0A6L7GQI1</accession>
<feature type="compositionally biased region" description="Acidic residues" evidence="1">
    <location>
        <begin position="381"/>
        <end position="392"/>
    </location>
</feature>
<keyword evidence="2" id="KW-0472">Membrane</keyword>
<feature type="region of interest" description="Disordered" evidence="1">
    <location>
        <begin position="378"/>
        <end position="488"/>
    </location>
</feature>
<dbReference type="EMBL" id="WMBR01000002">
    <property type="protein sequence ID" value="MXP21833.1"/>
    <property type="molecule type" value="Genomic_DNA"/>
</dbReference>
<gene>
    <name evidence="3" type="ORF">GIY30_10775</name>
</gene>